<dbReference type="EMBL" id="CAJOAY010001082">
    <property type="protein sequence ID" value="CAF3790049.1"/>
    <property type="molecule type" value="Genomic_DNA"/>
</dbReference>
<evidence type="ECO:0000313" key="6">
    <source>
        <dbReference type="EMBL" id="CAF3790049.1"/>
    </source>
</evidence>
<feature type="coiled-coil region" evidence="3">
    <location>
        <begin position="214"/>
        <end position="255"/>
    </location>
</feature>
<feature type="compositionally biased region" description="Basic and acidic residues" evidence="4">
    <location>
        <begin position="28"/>
        <end position="39"/>
    </location>
</feature>
<gene>
    <name evidence="6" type="ORF">OKA104_LOCUS17852</name>
    <name evidence="5" type="ORF">VCS650_LOCUS37860</name>
</gene>
<feature type="coiled-coil region" evidence="3">
    <location>
        <begin position="44"/>
        <end position="71"/>
    </location>
</feature>
<feature type="region of interest" description="Disordered" evidence="4">
    <location>
        <begin position="264"/>
        <end position="337"/>
    </location>
</feature>
<feature type="region of interest" description="Disordered" evidence="4">
    <location>
        <begin position="414"/>
        <end position="441"/>
    </location>
</feature>
<keyword evidence="2 3" id="KW-0175">Coiled coil</keyword>
<evidence type="ECO:0000256" key="4">
    <source>
        <dbReference type="SAM" id="MobiDB-lite"/>
    </source>
</evidence>
<accession>A0A815MPS4</accession>
<dbReference type="AlphaFoldDB" id="A0A815MPS4"/>
<dbReference type="InterPro" id="IPR007940">
    <property type="entry name" value="SH3BP5"/>
</dbReference>
<dbReference type="OrthoDB" id="446789at2759"/>
<organism evidence="5 7">
    <name type="scientific">Adineta steineri</name>
    <dbReference type="NCBI Taxonomy" id="433720"/>
    <lineage>
        <taxon>Eukaryota</taxon>
        <taxon>Metazoa</taxon>
        <taxon>Spiralia</taxon>
        <taxon>Gnathifera</taxon>
        <taxon>Rotifera</taxon>
        <taxon>Eurotatoria</taxon>
        <taxon>Bdelloidea</taxon>
        <taxon>Adinetida</taxon>
        <taxon>Adinetidae</taxon>
        <taxon>Adineta</taxon>
    </lineage>
</organism>
<sequence length="463" mass="52541">MSFSSVSSKPFENVDNDDHNDDNQYNEIVDKSDESNDEPLDPRIQIELERANAATSEINNLETQLDEAQQIFQTGFSNCKQCLAILAKKLGSCVDRARPFFEACKQAEEAQLETQKAAQEYQRSVEVYRVAKETLSLAESKLLKTDQRVFDAAWQEYVNHATMKVMQAEQDKTRSERTHEEKSKLYIECEQQRVTLQRTLKRAITKAKPYFEAKARAEDELQNQKIRIEAVQKAISQAKKMYRTALNNLERISEEIHLKRKSQLSIKLPPREPGVGSDRPDEFIELPDLELTEFPKIDPSDDDDDEEDDEDDDEIQKVNRDENLSNSISSISMDGCSLNNTTNNNNLSGMSNIQQTSDYESFADCMRQSPVIATAANANLAKPLTNINFDNHFSIQSSVRVNGEGLSLSNDQQQQQRRRKNGLSTTTSINQRNGKSTRLTTNNETPLLSHLLMGTHNSTSDSI</sequence>
<evidence type="ECO:0000256" key="2">
    <source>
        <dbReference type="ARBA" id="ARBA00023054"/>
    </source>
</evidence>
<comment type="similarity">
    <text evidence="1">Belongs to the SH3BP5 family.</text>
</comment>
<evidence type="ECO:0000313" key="5">
    <source>
        <dbReference type="EMBL" id="CAF1423527.1"/>
    </source>
</evidence>
<name>A0A815MPS4_9BILA</name>
<proteinExistence type="inferred from homology"/>
<dbReference type="PANTHER" id="PTHR19423:SF1">
    <property type="entry name" value="SH3 DOMAIN-BINDING PROTEIN 5"/>
    <property type="match status" value="1"/>
</dbReference>
<dbReference type="Pfam" id="PF05276">
    <property type="entry name" value="SH3BP5"/>
    <property type="match status" value="1"/>
</dbReference>
<protein>
    <recommendedName>
        <fullName evidence="8">SH3 domain-binding protein 5-like protein</fullName>
    </recommendedName>
</protein>
<feature type="compositionally biased region" description="Polar residues" evidence="4">
    <location>
        <begin position="422"/>
        <end position="441"/>
    </location>
</feature>
<dbReference type="EMBL" id="CAJNON010001067">
    <property type="protein sequence ID" value="CAF1423527.1"/>
    <property type="molecule type" value="Genomic_DNA"/>
</dbReference>
<feature type="compositionally biased region" description="Polar residues" evidence="4">
    <location>
        <begin position="1"/>
        <end position="10"/>
    </location>
</feature>
<evidence type="ECO:0000313" key="7">
    <source>
        <dbReference type="Proteomes" id="UP000663891"/>
    </source>
</evidence>
<dbReference type="GO" id="GO:0035556">
    <property type="term" value="P:intracellular signal transduction"/>
    <property type="evidence" value="ECO:0007669"/>
    <property type="project" value="InterPro"/>
</dbReference>
<comment type="caution">
    <text evidence="5">The sequence shown here is derived from an EMBL/GenBank/DDBJ whole genome shotgun (WGS) entry which is preliminary data.</text>
</comment>
<evidence type="ECO:0008006" key="8">
    <source>
        <dbReference type="Google" id="ProtNLM"/>
    </source>
</evidence>
<feature type="region of interest" description="Disordered" evidence="4">
    <location>
        <begin position="1"/>
        <end position="39"/>
    </location>
</feature>
<dbReference type="GO" id="GO:0005737">
    <property type="term" value="C:cytoplasm"/>
    <property type="evidence" value="ECO:0007669"/>
    <property type="project" value="TreeGrafter"/>
</dbReference>
<dbReference type="Proteomes" id="UP000663881">
    <property type="component" value="Unassembled WGS sequence"/>
</dbReference>
<dbReference type="GO" id="GO:0004860">
    <property type="term" value="F:protein kinase inhibitor activity"/>
    <property type="evidence" value="ECO:0007669"/>
    <property type="project" value="TreeGrafter"/>
</dbReference>
<dbReference type="PANTHER" id="PTHR19423">
    <property type="entry name" value="SH3 DOMAIN-BINDING PROTEIN 5"/>
    <property type="match status" value="1"/>
</dbReference>
<feature type="compositionally biased region" description="Acidic residues" evidence="4">
    <location>
        <begin position="300"/>
        <end position="314"/>
    </location>
</feature>
<evidence type="ECO:0000256" key="3">
    <source>
        <dbReference type="SAM" id="Coils"/>
    </source>
</evidence>
<evidence type="ECO:0000256" key="1">
    <source>
        <dbReference type="ARBA" id="ARBA00007796"/>
    </source>
</evidence>
<dbReference type="Proteomes" id="UP000663891">
    <property type="component" value="Unassembled WGS sequence"/>
</dbReference>
<reference evidence="5" key="1">
    <citation type="submission" date="2021-02" db="EMBL/GenBank/DDBJ databases">
        <authorList>
            <person name="Nowell W R."/>
        </authorList>
    </citation>
    <scope>NUCLEOTIDE SEQUENCE</scope>
</reference>